<evidence type="ECO:0000313" key="2">
    <source>
        <dbReference type="EMBL" id="NOT34914.1"/>
    </source>
</evidence>
<gene>
    <name evidence="2" type="ORF">HOP12_12190</name>
</gene>
<reference evidence="2 3" key="1">
    <citation type="submission" date="2020-04" db="EMBL/GenBank/DDBJ databases">
        <title>Metagenomic profiling of ammonia- and methane-oxidizing microorganisms in a Dutch drinking water treatment plant.</title>
        <authorList>
            <person name="Poghosyan L."/>
            <person name="Leucker S."/>
        </authorList>
    </citation>
    <scope>NUCLEOTIDE SEQUENCE [LARGE SCALE GENOMIC DNA]</scope>
    <source>
        <strain evidence="2">S-RSF-IL-03</strain>
    </source>
</reference>
<name>A0A849SQJ9_UNCEI</name>
<dbReference type="Proteomes" id="UP000580839">
    <property type="component" value="Unassembled WGS sequence"/>
</dbReference>
<protein>
    <submittedName>
        <fullName evidence="2">Uncharacterized protein</fullName>
    </submittedName>
</protein>
<dbReference type="EMBL" id="JABFRW010000155">
    <property type="protein sequence ID" value="NOT34914.1"/>
    <property type="molecule type" value="Genomic_DNA"/>
</dbReference>
<organism evidence="2 3">
    <name type="scientific">Eiseniibacteriota bacterium</name>
    <dbReference type="NCBI Taxonomy" id="2212470"/>
    <lineage>
        <taxon>Bacteria</taxon>
        <taxon>Candidatus Eiseniibacteriota</taxon>
    </lineage>
</organism>
<accession>A0A849SQJ9</accession>
<evidence type="ECO:0000256" key="1">
    <source>
        <dbReference type="SAM" id="MobiDB-lite"/>
    </source>
</evidence>
<proteinExistence type="predicted"/>
<evidence type="ECO:0000313" key="3">
    <source>
        <dbReference type="Proteomes" id="UP000580839"/>
    </source>
</evidence>
<comment type="caution">
    <text evidence="2">The sequence shown here is derived from an EMBL/GenBank/DDBJ whole genome shotgun (WGS) entry which is preliminary data.</text>
</comment>
<feature type="compositionally biased region" description="Low complexity" evidence="1">
    <location>
        <begin position="82"/>
        <end position="94"/>
    </location>
</feature>
<sequence>MAVLDSITGQYNGFSDDEFEQVFGSKRDHLWSGRWSMLIPIAAGGAGVVFESVFSERFAASWKAGVVVTGGADSKKPGNAESSGTTSSGSNRGN</sequence>
<feature type="region of interest" description="Disordered" evidence="1">
    <location>
        <begin position="70"/>
        <end position="94"/>
    </location>
</feature>
<dbReference type="AlphaFoldDB" id="A0A849SQJ9"/>